<feature type="compositionally biased region" description="Low complexity" evidence="1">
    <location>
        <begin position="238"/>
        <end position="249"/>
    </location>
</feature>
<dbReference type="EMBL" id="CAJMWS010000316">
    <property type="protein sequence ID" value="CAE6415465.1"/>
    <property type="molecule type" value="Genomic_DNA"/>
</dbReference>
<feature type="compositionally biased region" description="Low complexity" evidence="1">
    <location>
        <begin position="175"/>
        <end position="205"/>
    </location>
</feature>
<dbReference type="Proteomes" id="UP000663846">
    <property type="component" value="Unassembled WGS sequence"/>
</dbReference>
<feature type="region of interest" description="Disordered" evidence="1">
    <location>
        <begin position="1"/>
        <end position="30"/>
    </location>
</feature>
<feature type="compositionally biased region" description="Polar residues" evidence="1">
    <location>
        <begin position="448"/>
        <end position="463"/>
    </location>
</feature>
<evidence type="ECO:0000256" key="1">
    <source>
        <dbReference type="SAM" id="MobiDB-lite"/>
    </source>
</evidence>
<feature type="compositionally biased region" description="Polar residues" evidence="1">
    <location>
        <begin position="142"/>
        <end position="154"/>
    </location>
</feature>
<name>A0A8H2X2I7_9AGAM</name>
<organism evidence="2 3">
    <name type="scientific">Rhizoctonia solani</name>
    <dbReference type="NCBI Taxonomy" id="456999"/>
    <lineage>
        <taxon>Eukaryota</taxon>
        <taxon>Fungi</taxon>
        <taxon>Dikarya</taxon>
        <taxon>Basidiomycota</taxon>
        <taxon>Agaricomycotina</taxon>
        <taxon>Agaricomycetes</taxon>
        <taxon>Cantharellales</taxon>
        <taxon>Ceratobasidiaceae</taxon>
        <taxon>Rhizoctonia</taxon>
    </lineage>
</organism>
<feature type="compositionally biased region" description="Low complexity" evidence="1">
    <location>
        <begin position="270"/>
        <end position="285"/>
    </location>
</feature>
<sequence>MMGFFSNRKSTEHSPVRSRHEKERSRDVITTSPVAVIKSKWYNKSKSKVAPELPKEDPDAEVTVRVDHFRRAATAPIDSESSRSTVADGVTKTMAERLNELMRSHAEGMIDDETYRDLRASLFERFQAASHPSAEANHVRIGNNNDPSSSTVNTTKRHSLGRPDSNFHLAPRPPSMSMSRPHTPAGSRSIRSTTSRASTVATAVTGLLRRGTKQRRSSKDHTQDPDSSYSRPESPDNASMFSMTSSTAAYPRGSNPSLASAGGGGTRAPSLSSRRTGRSGLTSRSYATPPSSYHRHGHAHGYGSGMDSEVRSKTESEVSMSADLSEYDDKSPAELREAMARTEREGRKMLDAFNGLELTVLTKYRGAGGAMGMAGVGGVSGGTSLGWTHVNHPNEMGLMPADGYGYGYGSPSSSTRRRTAQMRGKGSSSSLHIAAPVPGTLGPGNKARSLSLSNNGGSIRSRSPQPPTVHEEGHSLMPTDISTDDPEMVQLHKEMEDIRRRRAQVAHRYETRLEMLRVKLKSAELRDKVAR</sequence>
<accession>A0A8H2X2I7</accession>
<evidence type="ECO:0000313" key="3">
    <source>
        <dbReference type="Proteomes" id="UP000663846"/>
    </source>
</evidence>
<comment type="caution">
    <text evidence="2">The sequence shown here is derived from an EMBL/GenBank/DDBJ whole genome shotgun (WGS) entry which is preliminary data.</text>
</comment>
<reference evidence="2" key="1">
    <citation type="submission" date="2021-01" db="EMBL/GenBank/DDBJ databases">
        <authorList>
            <person name="Kaushik A."/>
        </authorList>
    </citation>
    <scope>NUCLEOTIDE SEQUENCE</scope>
    <source>
        <strain evidence="2">AG1-1C</strain>
    </source>
</reference>
<feature type="compositionally biased region" description="Basic and acidic residues" evidence="1">
    <location>
        <begin position="9"/>
        <end position="27"/>
    </location>
</feature>
<gene>
    <name evidence="2" type="ORF">RDB_LOCUS76023</name>
</gene>
<feature type="region of interest" description="Disordered" evidence="1">
    <location>
        <begin position="130"/>
        <end position="334"/>
    </location>
</feature>
<feature type="region of interest" description="Disordered" evidence="1">
    <location>
        <begin position="409"/>
        <end position="483"/>
    </location>
</feature>
<protein>
    <submittedName>
        <fullName evidence="2">Uncharacterized protein</fullName>
    </submittedName>
</protein>
<dbReference type="OrthoDB" id="3168838at2759"/>
<dbReference type="AlphaFoldDB" id="A0A8H2X2I7"/>
<proteinExistence type="predicted"/>
<evidence type="ECO:0000313" key="2">
    <source>
        <dbReference type="EMBL" id="CAE6415465.1"/>
    </source>
</evidence>